<comment type="caution">
    <text evidence="3">The sequence shown here is derived from an EMBL/GenBank/DDBJ whole genome shotgun (WGS) entry which is preliminary data.</text>
</comment>
<sequence>MLSLMKNEFIKVTWKKKSIFFMIAFILLLSLLTVSGYKSNEEFKRQNTPEAKLEYLKSHKENLIKEKNLTREKEYIKDFQKDLENINKDILKLEAIIKSNVKEDYWKITTKESIERKEQMLKEDNISNTEKLREKREIERLNILLEKDIPPMEGEFNAFNFIEIVVNEVLGYFLLAVAIVLFFSDIVSGECTPPTLKLLLVQPVSRGKILLSKFLTSTIYSLVFIYLIEFIFFIIVGSISSFGNADYPVFMGTIYKLNPLVSDKSKLLIEVINSTKMIPIWKNTLYLLLHQGLFIVACSAFSLLMSVITKSNIGSLIFGVLSIIITSILTALFKPLAKLSHLFFFTYGPSGDLFSGRLATIATNPNITIGNSIICLVIWTIACYLISYIIFTKEDIFI</sequence>
<dbReference type="Pfam" id="PF12679">
    <property type="entry name" value="ABC2_membrane_2"/>
    <property type="match status" value="1"/>
</dbReference>
<proteinExistence type="predicted"/>
<reference evidence="3 4" key="1">
    <citation type="submission" date="2018-06" db="EMBL/GenBank/DDBJ databases">
        <title>Genome conservation of Clostridium tetani.</title>
        <authorList>
            <person name="Bruggemann H."/>
            <person name="Popoff M.R."/>
        </authorList>
    </citation>
    <scope>NUCLEOTIDE SEQUENCE [LARGE SCALE GENOMIC DNA]</scope>
    <source>
        <strain evidence="3 4">2017.061</strain>
    </source>
</reference>
<evidence type="ECO:0000313" key="3">
    <source>
        <dbReference type="EMBL" id="RXI44729.1"/>
    </source>
</evidence>
<accession>A0A4V1LED3</accession>
<keyword evidence="2" id="KW-0812">Transmembrane</keyword>
<feature type="transmembrane region" description="Helical" evidence="2">
    <location>
        <begin position="219"/>
        <end position="242"/>
    </location>
</feature>
<dbReference type="GO" id="GO:0140359">
    <property type="term" value="F:ABC-type transporter activity"/>
    <property type="evidence" value="ECO:0007669"/>
    <property type="project" value="InterPro"/>
</dbReference>
<dbReference type="Proteomes" id="UP000290921">
    <property type="component" value="Unassembled WGS sequence"/>
</dbReference>
<dbReference type="PANTHER" id="PTHR37305:SF1">
    <property type="entry name" value="MEMBRANE PROTEIN"/>
    <property type="match status" value="1"/>
</dbReference>
<dbReference type="AlphaFoldDB" id="A0A4V1LED3"/>
<gene>
    <name evidence="3" type="ORF">DP130_12885</name>
</gene>
<dbReference type="PANTHER" id="PTHR37305">
    <property type="entry name" value="INTEGRAL MEMBRANE PROTEIN-RELATED"/>
    <property type="match status" value="1"/>
</dbReference>
<name>A0A4V1LED3_CLOTA</name>
<feature type="transmembrane region" description="Helical" evidence="2">
    <location>
        <begin position="369"/>
        <end position="391"/>
    </location>
</feature>
<protein>
    <recommendedName>
        <fullName evidence="5">ABC transporter permease</fullName>
    </recommendedName>
</protein>
<dbReference type="EMBL" id="QMAP01000016">
    <property type="protein sequence ID" value="RXI44729.1"/>
    <property type="molecule type" value="Genomic_DNA"/>
</dbReference>
<keyword evidence="2" id="KW-0472">Membrane</keyword>
<evidence type="ECO:0000313" key="4">
    <source>
        <dbReference type="Proteomes" id="UP000290921"/>
    </source>
</evidence>
<feature type="transmembrane region" description="Helical" evidence="2">
    <location>
        <begin position="169"/>
        <end position="187"/>
    </location>
</feature>
<feature type="transmembrane region" description="Helical" evidence="2">
    <location>
        <begin position="316"/>
        <end position="337"/>
    </location>
</feature>
<evidence type="ECO:0000256" key="1">
    <source>
        <dbReference type="SAM" id="Coils"/>
    </source>
</evidence>
<dbReference type="GO" id="GO:0005886">
    <property type="term" value="C:plasma membrane"/>
    <property type="evidence" value="ECO:0007669"/>
    <property type="project" value="UniProtKB-SubCell"/>
</dbReference>
<keyword evidence="2" id="KW-1133">Transmembrane helix</keyword>
<organism evidence="3 4">
    <name type="scientific">Clostridium tetani</name>
    <dbReference type="NCBI Taxonomy" id="1513"/>
    <lineage>
        <taxon>Bacteria</taxon>
        <taxon>Bacillati</taxon>
        <taxon>Bacillota</taxon>
        <taxon>Clostridia</taxon>
        <taxon>Eubacteriales</taxon>
        <taxon>Clostridiaceae</taxon>
        <taxon>Clostridium</taxon>
    </lineage>
</organism>
<evidence type="ECO:0000256" key="2">
    <source>
        <dbReference type="SAM" id="Phobius"/>
    </source>
</evidence>
<evidence type="ECO:0008006" key="5">
    <source>
        <dbReference type="Google" id="ProtNLM"/>
    </source>
</evidence>
<feature type="transmembrane region" description="Helical" evidence="2">
    <location>
        <begin position="285"/>
        <end position="304"/>
    </location>
</feature>
<feature type="coiled-coil region" evidence="1">
    <location>
        <begin position="69"/>
        <end position="96"/>
    </location>
</feature>
<keyword evidence="1" id="KW-0175">Coiled coil</keyword>
<dbReference type="RefSeq" id="WP_129030955.1">
    <property type="nucleotide sequence ID" value="NZ_QMAP01000016.1"/>
</dbReference>